<organism evidence="2 3">
    <name type="scientific">Perkinsus olseni</name>
    <name type="common">Perkinsus atlanticus</name>
    <dbReference type="NCBI Taxonomy" id="32597"/>
    <lineage>
        <taxon>Eukaryota</taxon>
        <taxon>Sar</taxon>
        <taxon>Alveolata</taxon>
        <taxon>Perkinsozoa</taxon>
        <taxon>Perkinsea</taxon>
        <taxon>Perkinsida</taxon>
        <taxon>Perkinsidae</taxon>
        <taxon>Perkinsus</taxon>
    </lineage>
</organism>
<keyword evidence="2" id="KW-0648">Protein biosynthesis</keyword>
<keyword evidence="2" id="KW-0396">Initiation factor</keyword>
<reference evidence="2 3" key="1">
    <citation type="submission" date="2020-04" db="EMBL/GenBank/DDBJ databases">
        <title>Perkinsus olseni comparative genomics.</title>
        <authorList>
            <person name="Bogema D.R."/>
        </authorList>
    </citation>
    <scope>NUCLEOTIDE SEQUENCE [LARGE SCALE GENOMIC DNA]</scope>
    <source>
        <strain evidence="2">ATCC PRA-205</strain>
    </source>
</reference>
<comment type="caution">
    <text evidence="2">The sequence shown here is derived from an EMBL/GenBank/DDBJ whole genome shotgun (WGS) entry which is preliminary data.</text>
</comment>
<dbReference type="AlphaFoldDB" id="A0A7J6SB85"/>
<evidence type="ECO:0000256" key="1">
    <source>
        <dbReference type="SAM" id="MobiDB-lite"/>
    </source>
</evidence>
<name>A0A7J6SB85_PEROL</name>
<dbReference type="GO" id="GO:0003743">
    <property type="term" value="F:translation initiation factor activity"/>
    <property type="evidence" value="ECO:0007669"/>
    <property type="project" value="UniProtKB-KW"/>
</dbReference>
<feature type="compositionally biased region" description="Basic and acidic residues" evidence="1">
    <location>
        <begin position="21"/>
        <end position="60"/>
    </location>
</feature>
<feature type="region of interest" description="Disordered" evidence="1">
    <location>
        <begin position="1"/>
        <end position="60"/>
    </location>
</feature>
<sequence>NARKRANRAAAKAAKEEEEAEQRQKAEEEEKKAKEKAAAAAEREAHAEEGKQHTTDDKRLRNLRKKLKEVTALKALPSDSLNEAQMAKIGNESNLVEEIKEIEARLG</sequence>
<evidence type="ECO:0000313" key="2">
    <source>
        <dbReference type="EMBL" id="KAF4730194.1"/>
    </source>
</evidence>
<dbReference type="Proteomes" id="UP000574390">
    <property type="component" value="Unassembled WGS sequence"/>
</dbReference>
<evidence type="ECO:0000313" key="3">
    <source>
        <dbReference type="Proteomes" id="UP000574390"/>
    </source>
</evidence>
<accession>A0A7J6SB85</accession>
<protein>
    <submittedName>
        <fullName evidence="2">Eukaryotic translation initiation factor 2A</fullName>
    </submittedName>
</protein>
<dbReference type="EMBL" id="JABANM010015970">
    <property type="protein sequence ID" value="KAF4730194.1"/>
    <property type="molecule type" value="Genomic_DNA"/>
</dbReference>
<feature type="non-terminal residue" evidence="2">
    <location>
        <position position="1"/>
    </location>
</feature>
<gene>
    <name evidence="2" type="primary">EIF2A_5</name>
    <name evidence="2" type="ORF">FOZ62_020318</name>
</gene>
<proteinExistence type="predicted"/>